<evidence type="ECO:0000313" key="3">
    <source>
        <dbReference type="Proteomes" id="UP000188268"/>
    </source>
</evidence>
<evidence type="ECO:0000313" key="2">
    <source>
        <dbReference type="EMBL" id="OMP03566.1"/>
    </source>
</evidence>
<evidence type="ECO:0000256" key="1">
    <source>
        <dbReference type="SAM" id="MobiDB-lite"/>
    </source>
</evidence>
<feature type="non-terminal residue" evidence="2">
    <location>
        <position position="1"/>
    </location>
</feature>
<feature type="region of interest" description="Disordered" evidence="1">
    <location>
        <begin position="51"/>
        <end position="95"/>
    </location>
</feature>
<sequence>PASPLHLSFINTSVAADIIAKPSSIITIESPSLGDSLFFFLSLTETLTLPQRRSRLKDPPPLSRQAPTAALYSKSKTTTPQSRNPKPITHQTRHYPNLNIPFFPNPCSIEPSHSPL</sequence>
<dbReference type="Gramene" id="OMP03566">
    <property type="protein sequence ID" value="OMP03566"/>
    <property type="gene ID" value="CCACVL1_02359"/>
</dbReference>
<protein>
    <submittedName>
        <fullName evidence="2">Uncharacterized protein</fullName>
    </submittedName>
</protein>
<gene>
    <name evidence="2" type="ORF">CCACVL1_02359</name>
</gene>
<name>A0A1R3K929_COCAP</name>
<dbReference type="AlphaFoldDB" id="A0A1R3K929"/>
<accession>A0A1R3K929</accession>
<dbReference type="Proteomes" id="UP000188268">
    <property type="component" value="Unassembled WGS sequence"/>
</dbReference>
<comment type="caution">
    <text evidence="2">The sequence shown here is derived from an EMBL/GenBank/DDBJ whole genome shotgun (WGS) entry which is preliminary data.</text>
</comment>
<feature type="compositionally biased region" description="Polar residues" evidence="1">
    <location>
        <begin position="74"/>
        <end position="84"/>
    </location>
</feature>
<organism evidence="2 3">
    <name type="scientific">Corchorus capsularis</name>
    <name type="common">Jute</name>
    <dbReference type="NCBI Taxonomy" id="210143"/>
    <lineage>
        <taxon>Eukaryota</taxon>
        <taxon>Viridiplantae</taxon>
        <taxon>Streptophyta</taxon>
        <taxon>Embryophyta</taxon>
        <taxon>Tracheophyta</taxon>
        <taxon>Spermatophyta</taxon>
        <taxon>Magnoliopsida</taxon>
        <taxon>eudicotyledons</taxon>
        <taxon>Gunneridae</taxon>
        <taxon>Pentapetalae</taxon>
        <taxon>rosids</taxon>
        <taxon>malvids</taxon>
        <taxon>Malvales</taxon>
        <taxon>Malvaceae</taxon>
        <taxon>Grewioideae</taxon>
        <taxon>Apeibeae</taxon>
        <taxon>Corchorus</taxon>
    </lineage>
</organism>
<keyword evidence="3" id="KW-1185">Reference proteome</keyword>
<reference evidence="2 3" key="1">
    <citation type="submission" date="2013-09" db="EMBL/GenBank/DDBJ databases">
        <title>Corchorus capsularis genome sequencing.</title>
        <authorList>
            <person name="Alam M."/>
            <person name="Haque M.S."/>
            <person name="Islam M.S."/>
            <person name="Emdad E.M."/>
            <person name="Islam M.M."/>
            <person name="Ahmed B."/>
            <person name="Halim A."/>
            <person name="Hossen Q.M.M."/>
            <person name="Hossain M.Z."/>
            <person name="Ahmed R."/>
            <person name="Khan M.M."/>
            <person name="Islam R."/>
            <person name="Rashid M.M."/>
            <person name="Khan S.A."/>
            <person name="Rahman M.S."/>
            <person name="Alam M."/>
        </authorList>
    </citation>
    <scope>NUCLEOTIDE SEQUENCE [LARGE SCALE GENOMIC DNA]</scope>
    <source>
        <strain evidence="3">cv. CVL-1</strain>
        <tissue evidence="2">Whole seedling</tissue>
    </source>
</reference>
<proteinExistence type="predicted"/>
<dbReference type="EMBL" id="AWWV01006020">
    <property type="protein sequence ID" value="OMP03566.1"/>
    <property type="molecule type" value="Genomic_DNA"/>
</dbReference>